<feature type="transmembrane region" description="Helical" evidence="6">
    <location>
        <begin position="342"/>
        <end position="361"/>
    </location>
</feature>
<dbReference type="InterPro" id="IPR011701">
    <property type="entry name" value="MFS"/>
</dbReference>
<feature type="transmembrane region" description="Helical" evidence="6">
    <location>
        <begin position="98"/>
        <end position="115"/>
    </location>
</feature>
<gene>
    <name evidence="8" type="ORF">FOZ62_022178</name>
</gene>
<evidence type="ECO:0000259" key="7">
    <source>
        <dbReference type="PROSITE" id="PS50850"/>
    </source>
</evidence>
<reference evidence="8 9" key="1">
    <citation type="submission" date="2020-04" db="EMBL/GenBank/DDBJ databases">
        <title>Perkinsus olseni comparative genomics.</title>
        <authorList>
            <person name="Bogema D.R."/>
        </authorList>
    </citation>
    <scope>NUCLEOTIDE SEQUENCE [LARGE SCALE GENOMIC DNA]</scope>
    <source>
        <strain evidence="8">ATCC PRA-205</strain>
    </source>
</reference>
<evidence type="ECO:0000256" key="6">
    <source>
        <dbReference type="SAM" id="Phobius"/>
    </source>
</evidence>
<dbReference type="InterPro" id="IPR036259">
    <property type="entry name" value="MFS_trans_sf"/>
</dbReference>
<feature type="transmembrane region" description="Helical" evidence="6">
    <location>
        <begin position="25"/>
        <end position="50"/>
    </location>
</feature>
<dbReference type="InterPro" id="IPR001958">
    <property type="entry name" value="Tet-R_TetA/multi-R_MdtG-like"/>
</dbReference>
<comment type="caution">
    <text evidence="8">The sequence shown here is derived from an EMBL/GenBank/DDBJ whole genome shotgun (WGS) entry which is preliminary data.</text>
</comment>
<feature type="transmembrane region" description="Helical" evidence="6">
    <location>
        <begin position="121"/>
        <end position="145"/>
    </location>
</feature>
<feature type="transmembrane region" description="Helical" evidence="6">
    <location>
        <begin position="422"/>
        <end position="446"/>
    </location>
</feature>
<dbReference type="InterPro" id="IPR020846">
    <property type="entry name" value="MFS_dom"/>
</dbReference>
<feature type="transmembrane region" description="Helical" evidence="6">
    <location>
        <begin position="281"/>
        <end position="301"/>
    </location>
</feature>
<dbReference type="InterPro" id="IPR005829">
    <property type="entry name" value="Sugar_transporter_CS"/>
</dbReference>
<dbReference type="PROSITE" id="PS00216">
    <property type="entry name" value="SUGAR_TRANSPORT_1"/>
    <property type="match status" value="1"/>
</dbReference>
<name>A0A7J6T4L1_PEROL</name>
<feature type="transmembrane region" description="Helical" evidence="6">
    <location>
        <begin position="497"/>
        <end position="515"/>
    </location>
</feature>
<comment type="subcellular location">
    <subcellularLocation>
        <location evidence="1">Membrane</location>
        <topology evidence="1">Multi-pass membrane protein</topology>
    </subcellularLocation>
</comment>
<dbReference type="PANTHER" id="PTHR23504">
    <property type="entry name" value="MAJOR FACILITATOR SUPERFAMILY DOMAIN-CONTAINING PROTEIN 10"/>
    <property type="match status" value="1"/>
</dbReference>
<dbReference type="GO" id="GO:0022857">
    <property type="term" value="F:transmembrane transporter activity"/>
    <property type="evidence" value="ECO:0007669"/>
    <property type="project" value="InterPro"/>
</dbReference>
<dbReference type="EMBL" id="JABANM010010451">
    <property type="protein sequence ID" value="KAF4739350.1"/>
    <property type="molecule type" value="Genomic_DNA"/>
</dbReference>
<accession>A0A7J6T4L1</accession>
<feature type="transmembrane region" description="Helical" evidence="6">
    <location>
        <begin position="683"/>
        <end position="702"/>
    </location>
</feature>
<protein>
    <recommendedName>
        <fullName evidence="7">Major facilitator superfamily (MFS) profile domain-containing protein</fullName>
    </recommendedName>
</protein>
<dbReference type="PANTHER" id="PTHR23504:SF15">
    <property type="entry name" value="MAJOR FACILITATOR SUPERFAMILY (MFS) PROFILE DOMAIN-CONTAINING PROTEIN"/>
    <property type="match status" value="1"/>
</dbReference>
<keyword evidence="4 6" id="KW-1133">Transmembrane helix</keyword>
<evidence type="ECO:0000256" key="4">
    <source>
        <dbReference type="ARBA" id="ARBA00022989"/>
    </source>
</evidence>
<evidence type="ECO:0000256" key="2">
    <source>
        <dbReference type="ARBA" id="ARBA00022448"/>
    </source>
</evidence>
<feature type="transmembrane region" description="Helical" evidence="6">
    <location>
        <begin position="157"/>
        <end position="183"/>
    </location>
</feature>
<feature type="transmembrane region" description="Helical" evidence="6">
    <location>
        <begin position="800"/>
        <end position="820"/>
    </location>
</feature>
<feature type="transmembrane region" description="Helical" evidence="6">
    <location>
        <begin position="466"/>
        <end position="485"/>
    </location>
</feature>
<evidence type="ECO:0000313" key="8">
    <source>
        <dbReference type="EMBL" id="KAF4739350.1"/>
    </source>
</evidence>
<feature type="transmembrane region" description="Helical" evidence="6">
    <location>
        <begin position="771"/>
        <end position="794"/>
    </location>
</feature>
<dbReference type="Pfam" id="PF07690">
    <property type="entry name" value="MFS_1"/>
    <property type="match status" value="2"/>
</dbReference>
<feature type="transmembrane region" description="Helical" evidence="6">
    <location>
        <begin position="70"/>
        <end position="91"/>
    </location>
</feature>
<organism evidence="8 9">
    <name type="scientific">Perkinsus olseni</name>
    <name type="common">Perkinsus atlanticus</name>
    <dbReference type="NCBI Taxonomy" id="32597"/>
    <lineage>
        <taxon>Eukaryota</taxon>
        <taxon>Sar</taxon>
        <taxon>Alveolata</taxon>
        <taxon>Perkinsozoa</taxon>
        <taxon>Perkinsea</taxon>
        <taxon>Perkinsida</taxon>
        <taxon>Perkinsidae</taxon>
        <taxon>Perkinsus</taxon>
    </lineage>
</organism>
<feature type="transmembrane region" description="Helical" evidence="6">
    <location>
        <begin position="555"/>
        <end position="577"/>
    </location>
</feature>
<dbReference type="Proteomes" id="UP000574390">
    <property type="component" value="Unassembled WGS sequence"/>
</dbReference>
<evidence type="ECO:0000256" key="5">
    <source>
        <dbReference type="ARBA" id="ARBA00023136"/>
    </source>
</evidence>
<evidence type="ECO:0000256" key="1">
    <source>
        <dbReference type="ARBA" id="ARBA00004141"/>
    </source>
</evidence>
<feature type="domain" description="Major facilitator superfamily (MFS) profile" evidence="7">
    <location>
        <begin position="24"/>
        <end position="608"/>
    </location>
</feature>
<keyword evidence="5 6" id="KW-0472">Membrane</keyword>
<feature type="transmembrane region" description="Helical" evidence="6">
    <location>
        <begin position="640"/>
        <end position="663"/>
    </location>
</feature>
<dbReference type="PRINTS" id="PR01035">
    <property type="entry name" value="TCRTETA"/>
</dbReference>
<feature type="transmembrane region" description="Helical" evidence="6">
    <location>
        <begin position="735"/>
        <end position="759"/>
    </location>
</feature>
<dbReference type="Gene3D" id="1.20.1250.20">
    <property type="entry name" value="MFS general substrate transporter like domains"/>
    <property type="match status" value="2"/>
</dbReference>
<dbReference type="AlphaFoldDB" id="A0A7J6T4L1"/>
<keyword evidence="2" id="KW-0813">Transport</keyword>
<sequence>MTVIASIGNRNLDRSADDVGSNFRLVLVCMVVFIDFLGVTMPTNILPVMIDQSAHGHLVGCEGIPEGTAISIAAFTYAVGMTISPPLMGWLSDRRGRRPLLLASMFGVSISYFLQGSATDYWWFTFFRFLTGLSGGGRPVAMAYVTDTLTDTKRRTLYFSYINMIPGLCFGLGPAFGGLLAFFSLSAPFYFVSAWAVVVFTLLYLYLPESLHPSKIAAKRLGSSREALLPELIEDNTEVDCHAFSLLYFVSSMAMFMVVVIGLMSPLVLRDFFHMTPLSAGVSNLGDGTLIILGTFVYIYLANEADYSSSFLGASSLLVYGMGCLFLPATFHTLWLFLTTKWILLGVPPSLIFAALPIMVAEFSPKHRSVGTITGGLMYDAHPYVPFLTAGSLICTMADSSDRRDLVESAATSLSGMARFRLYLVCSVVFIDFVGLSLPLNIIPVLVDVKSPHHLIGCESLGLGKAYSITSFTHAVGMTISPPLMGRMSDRLGRRPLLLASMFGIAVAYTCQGLTRDYWWFVFYRFVTGLAGGGRPVAMAYATDTVRDPKRRTSILGFINMIAGLCFGAGPAIGGLFSSFGLSAPFFVAAAAATVTFALLYIYLPETHHKCRAYEVATRSPGGTLREPLLHEPSPARVDWVAFILLYSTSCIAVISTTVYFIIAPLVFRDVFNLDPLTASVTYLGDGVTIISGTYVLIYFCNTPEYTSAVVTTFAILINAIGAGLFMLFLNSIGLYLLVKWVVFGTTMSIFYAGWPNIVADLAPKSRIGELMGYMTLSQGVGRLVATAAAGPLYDMDVHVPFTTTACGCLVASMLSWCMYCRAYRNVAVSSQV</sequence>
<keyword evidence="3 6" id="KW-0812">Transmembrane</keyword>
<dbReference type="PROSITE" id="PS50850">
    <property type="entry name" value="MFS"/>
    <property type="match status" value="1"/>
</dbReference>
<dbReference type="SUPFAM" id="SSF103473">
    <property type="entry name" value="MFS general substrate transporter"/>
    <property type="match status" value="2"/>
</dbReference>
<evidence type="ECO:0000313" key="9">
    <source>
        <dbReference type="Proteomes" id="UP000574390"/>
    </source>
</evidence>
<evidence type="ECO:0000256" key="3">
    <source>
        <dbReference type="ARBA" id="ARBA00022692"/>
    </source>
</evidence>
<feature type="transmembrane region" description="Helical" evidence="6">
    <location>
        <begin position="246"/>
        <end position="269"/>
    </location>
</feature>
<feature type="transmembrane region" description="Helical" evidence="6">
    <location>
        <begin position="521"/>
        <end position="543"/>
    </location>
</feature>
<proteinExistence type="predicted"/>
<dbReference type="GO" id="GO:0016020">
    <property type="term" value="C:membrane"/>
    <property type="evidence" value="ECO:0007669"/>
    <property type="project" value="UniProtKB-SubCell"/>
</dbReference>
<feature type="transmembrane region" description="Helical" evidence="6">
    <location>
        <begin position="313"/>
        <end position="336"/>
    </location>
</feature>
<feature type="transmembrane region" description="Helical" evidence="6">
    <location>
        <begin position="709"/>
        <end position="729"/>
    </location>
</feature>
<feature type="transmembrane region" description="Helical" evidence="6">
    <location>
        <begin position="189"/>
        <end position="207"/>
    </location>
</feature>
<feature type="transmembrane region" description="Helical" evidence="6">
    <location>
        <begin position="583"/>
        <end position="604"/>
    </location>
</feature>